<dbReference type="GO" id="GO:0005524">
    <property type="term" value="F:ATP binding"/>
    <property type="evidence" value="ECO:0007669"/>
    <property type="project" value="UniProtKB-KW"/>
</dbReference>
<dbReference type="GO" id="GO:0043139">
    <property type="term" value="F:5'-3' DNA helicase activity"/>
    <property type="evidence" value="ECO:0007669"/>
    <property type="project" value="UniProtKB-EC"/>
</dbReference>
<evidence type="ECO:0000259" key="2">
    <source>
        <dbReference type="Pfam" id="PF05970"/>
    </source>
</evidence>
<dbReference type="GO" id="GO:0006310">
    <property type="term" value="P:DNA recombination"/>
    <property type="evidence" value="ECO:0007669"/>
    <property type="project" value="UniProtKB-KW"/>
</dbReference>
<comment type="catalytic activity">
    <reaction evidence="1">
        <text>ATP + H2O = ADP + phosphate + H(+)</text>
        <dbReference type="Rhea" id="RHEA:13065"/>
        <dbReference type="ChEBI" id="CHEBI:15377"/>
        <dbReference type="ChEBI" id="CHEBI:15378"/>
        <dbReference type="ChEBI" id="CHEBI:30616"/>
        <dbReference type="ChEBI" id="CHEBI:43474"/>
        <dbReference type="ChEBI" id="CHEBI:456216"/>
        <dbReference type="EC" id="5.6.2.3"/>
    </reaction>
</comment>
<keyword evidence="4" id="KW-1185">Reference proteome</keyword>
<dbReference type="Gene3D" id="3.40.50.300">
    <property type="entry name" value="P-loop containing nucleotide triphosphate hydrolases"/>
    <property type="match status" value="1"/>
</dbReference>
<dbReference type="InterPro" id="IPR027417">
    <property type="entry name" value="P-loop_NTPase"/>
</dbReference>
<keyword evidence="1" id="KW-0347">Helicase</keyword>
<dbReference type="OrthoDB" id="5860629at2759"/>
<dbReference type="Proteomes" id="UP000252519">
    <property type="component" value="Unassembled WGS sequence"/>
</dbReference>
<evidence type="ECO:0000313" key="4">
    <source>
        <dbReference type="Proteomes" id="UP000252519"/>
    </source>
</evidence>
<protein>
    <recommendedName>
        <fullName evidence="1">ATP-dependent DNA helicase</fullName>
        <ecNumber evidence="1">5.6.2.3</ecNumber>
    </recommendedName>
</protein>
<keyword evidence="1" id="KW-0547">Nucleotide-binding</keyword>
<accession>A0A368F2C7</accession>
<keyword evidence="1" id="KW-0234">DNA repair</keyword>
<comment type="cofactor">
    <cofactor evidence="1">
        <name>Mg(2+)</name>
        <dbReference type="ChEBI" id="CHEBI:18420"/>
    </cofactor>
</comment>
<feature type="domain" description="DNA helicase Pif1-like DEAD-box helicase" evidence="2">
    <location>
        <begin position="96"/>
        <end position="181"/>
    </location>
</feature>
<sequence length="273" mass="29784">MSLNDCGLRAVRDSLTSSVDRGNASVDDILEDEIQPVEASTSLTPTQQFIVDSIVCVSQTPKTVGNRLFFIDGKAGCGKTYTLNALIRALEADECAERLLRDVASAEHAHLPFGGVVMVLGGDWCQFLPVIQGATRQETINCTFKYSHLWGLFRTFVLSENMRLHSDDRAHGDWLISVGEGNNFCDDGDQVELPTCICMSNETAVIDWMYTSTVLDNPELLANMALLTVRNCDAEELNQIVLRKLPGAPVELIGIDTPATEEDGAAGLPCDNE</sequence>
<keyword evidence="1" id="KW-0067">ATP-binding</keyword>
<dbReference type="EMBL" id="JOJR01008739">
    <property type="protein sequence ID" value="RCN26264.1"/>
    <property type="molecule type" value="Genomic_DNA"/>
</dbReference>
<dbReference type="AlphaFoldDB" id="A0A368F2C7"/>
<keyword evidence="1" id="KW-0227">DNA damage</keyword>
<dbReference type="Pfam" id="PF05970">
    <property type="entry name" value="PIF1"/>
    <property type="match status" value="1"/>
</dbReference>
<proteinExistence type="inferred from homology"/>
<organism evidence="3 4">
    <name type="scientific">Ancylostoma caninum</name>
    <name type="common">Dog hookworm</name>
    <dbReference type="NCBI Taxonomy" id="29170"/>
    <lineage>
        <taxon>Eukaryota</taxon>
        <taxon>Metazoa</taxon>
        <taxon>Ecdysozoa</taxon>
        <taxon>Nematoda</taxon>
        <taxon>Chromadorea</taxon>
        <taxon>Rhabditida</taxon>
        <taxon>Rhabditina</taxon>
        <taxon>Rhabditomorpha</taxon>
        <taxon>Strongyloidea</taxon>
        <taxon>Ancylostomatidae</taxon>
        <taxon>Ancylostomatinae</taxon>
        <taxon>Ancylostoma</taxon>
    </lineage>
</organism>
<name>A0A368F2C7_ANCCA</name>
<keyword evidence="1" id="KW-0233">DNA recombination</keyword>
<evidence type="ECO:0000313" key="3">
    <source>
        <dbReference type="EMBL" id="RCN26264.1"/>
    </source>
</evidence>
<dbReference type="GO" id="GO:0006281">
    <property type="term" value="P:DNA repair"/>
    <property type="evidence" value="ECO:0007669"/>
    <property type="project" value="UniProtKB-KW"/>
</dbReference>
<dbReference type="GO" id="GO:0016887">
    <property type="term" value="F:ATP hydrolysis activity"/>
    <property type="evidence" value="ECO:0007669"/>
    <property type="project" value="RHEA"/>
</dbReference>
<feature type="non-terminal residue" evidence="3">
    <location>
        <position position="273"/>
    </location>
</feature>
<dbReference type="GO" id="GO:0000723">
    <property type="term" value="P:telomere maintenance"/>
    <property type="evidence" value="ECO:0007669"/>
    <property type="project" value="InterPro"/>
</dbReference>
<dbReference type="STRING" id="29170.A0A368F2C7"/>
<evidence type="ECO:0000256" key="1">
    <source>
        <dbReference type="RuleBase" id="RU363044"/>
    </source>
</evidence>
<dbReference type="SUPFAM" id="SSF52540">
    <property type="entry name" value="P-loop containing nucleoside triphosphate hydrolases"/>
    <property type="match status" value="1"/>
</dbReference>
<gene>
    <name evidence="3" type="ORF">ANCCAN_28010</name>
</gene>
<dbReference type="PANTHER" id="PTHR10492">
    <property type="match status" value="1"/>
</dbReference>
<dbReference type="InterPro" id="IPR010285">
    <property type="entry name" value="DNA_helicase_pif1-like_DEAD"/>
</dbReference>
<keyword evidence="1" id="KW-0378">Hydrolase</keyword>
<comment type="similarity">
    <text evidence="1">Belongs to the helicase family.</text>
</comment>
<reference evidence="3 4" key="1">
    <citation type="submission" date="2014-10" db="EMBL/GenBank/DDBJ databases">
        <title>Draft genome of the hookworm Ancylostoma caninum.</title>
        <authorList>
            <person name="Mitreva M."/>
        </authorList>
    </citation>
    <scope>NUCLEOTIDE SEQUENCE [LARGE SCALE GENOMIC DNA]</scope>
    <source>
        <strain evidence="3 4">Baltimore</strain>
    </source>
</reference>
<dbReference type="EC" id="5.6.2.3" evidence="1"/>
<comment type="caution">
    <text evidence="3">The sequence shown here is derived from an EMBL/GenBank/DDBJ whole genome shotgun (WGS) entry which is preliminary data.</text>
</comment>